<proteinExistence type="predicted"/>
<dbReference type="AlphaFoldDB" id="A0A0D0VC82"/>
<evidence type="ECO:0000256" key="1">
    <source>
        <dbReference type="SAM" id="MobiDB-lite"/>
    </source>
</evidence>
<feature type="compositionally biased region" description="Acidic residues" evidence="1">
    <location>
        <begin position="54"/>
        <end position="70"/>
    </location>
</feature>
<accession>A0A0D0VC82</accession>
<feature type="region of interest" description="Disordered" evidence="1">
    <location>
        <begin position="1"/>
        <end position="113"/>
    </location>
</feature>
<sequence length="113" mass="12017">MPPLPTSTLQYMGVDTEASGSGSIAGPFDDIGQQPFMEGDFNGSPSNEDVSLSAEEESSGDEDDQEEEKEFSEWRSGDADSRNISLEDFLAQLTAPADSSDEPELTSDIGSTS</sequence>
<feature type="compositionally biased region" description="Polar residues" evidence="1">
    <location>
        <begin position="1"/>
        <end position="10"/>
    </location>
</feature>
<gene>
    <name evidence="2" type="ORF">I312_05718</name>
</gene>
<name>A0A0D0VC82_CRYGA</name>
<organism evidence="2">
    <name type="scientific">Cryptococcus bacillisporus CA1280</name>
    <dbReference type="NCBI Taxonomy" id="1296109"/>
    <lineage>
        <taxon>Eukaryota</taxon>
        <taxon>Fungi</taxon>
        <taxon>Dikarya</taxon>
        <taxon>Basidiomycota</taxon>
        <taxon>Agaricomycotina</taxon>
        <taxon>Tremellomycetes</taxon>
        <taxon>Tremellales</taxon>
        <taxon>Cryptococcaceae</taxon>
        <taxon>Cryptococcus</taxon>
        <taxon>Cryptococcus gattii species complex</taxon>
    </lineage>
</organism>
<reference evidence="2" key="1">
    <citation type="submission" date="2015-01" db="EMBL/GenBank/DDBJ databases">
        <title>The Genome Sequence of Cryptococcus gattii CA1280.</title>
        <authorList>
            <consortium name="The Broad Institute Genomics Platform"/>
            <person name="Cuomo C."/>
            <person name="Litvintseva A."/>
            <person name="Chen Y."/>
            <person name="Heitman J."/>
            <person name="Sun S."/>
            <person name="Springer D."/>
            <person name="Dromer F."/>
            <person name="Young S."/>
            <person name="Zeng Q."/>
            <person name="Gargeya S."/>
            <person name="Abouelleil A."/>
            <person name="Alvarado L."/>
            <person name="Chapman S.B."/>
            <person name="Gainer-Dewar J."/>
            <person name="Goldberg J."/>
            <person name="Griggs A."/>
            <person name="Gujja S."/>
            <person name="Hansen M."/>
            <person name="Howarth C."/>
            <person name="Imamovic A."/>
            <person name="Larimer J."/>
            <person name="Murphy C."/>
            <person name="Naylor J."/>
            <person name="Pearson M."/>
            <person name="Priest M."/>
            <person name="Roberts A."/>
            <person name="Saif S."/>
            <person name="Shea T."/>
            <person name="Sykes S."/>
            <person name="Wortman J."/>
            <person name="Nusbaum C."/>
            <person name="Birren B."/>
        </authorList>
    </citation>
    <scope>NUCLEOTIDE SEQUENCE [LARGE SCALE GENOMIC DNA]</scope>
    <source>
        <strain evidence="2">CA1280</strain>
    </source>
</reference>
<protein>
    <submittedName>
        <fullName evidence="2">Unplaced genomic scaffold supercont1.19, whole genome shotgun sequence</fullName>
    </submittedName>
</protein>
<dbReference type="HOGENOM" id="CLU_2133407_0_0_1"/>
<evidence type="ECO:0000313" key="2">
    <source>
        <dbReference type="EMBL" id="KIR45151.1"/>
    </source>
</evidence>
<dbReference type="EMBL" id="KN847991">
    <property type="protein sequence ID" value="KIR45151.1"/>
    <property type="molecule type" value="Genomic_DNA"/>
</dbReference>
<feature type="compositionally biased region" description="Basic and acidic residues" evidence="1">
    <location>
        <begin position="71"/>
        <end position="81"/>
    </location>
</feature>